<keyword evidence="1" id="KW-0812">Transmembrane</keyword>
<keyword evidence="1" id="KW-0472">Membrane</keyword>
<gene>
    <name evidence="2" type="ORF">EVAR_84681_1</name>
</gene>
<dbReference type="AlphaFoldDB" id="A0A4C2A0E7"/>
<evidence type="ECO:0000256" key="1">
    <source>
        <dbReference type="SAM" id="Phobius"/>
    </source>
</evidence>
<keyword evidence="3" id="KW-1185">Reference proteome</keyword>
<evidence type="ECO:0000313" key="2">
    <source>
        <dbReference type="EMBL" id="GBP93730.1"/>
    </source>
</evidence>
<protein>
    <submittedName>
        <fullName evidence="2">Uncharacterized protein</fullName>
    </submittedName>
</protein>
<dbReference type="EMBL" id="BGZK01002410">
    <property type="protein sequence ID" value="GBP93730.1"/>
    <property type="molecule type" value="Genomic_DNA"/>
</dbReference>
<keyword evidence="1" id="KW-1133">Transmembrane helix</keyword>
<evidence type="ECO:0000313" key="3">
    <source>
        <dbReference type="Proteomes" id="UP000299102"/>
    </source>
</evidence>
<comment type="caution">
    <text evidence="2">The sequence shown here is derived from an EMBL/GenBank/DDBJ whole genome shotgun (WGS) entry which is preliminary data.</text>
</comment>
<dbReference type="Proteomes" id="UP000299102">
    <property type="component" value="Unassembled WGS sequence"/>
</dbReference>
<sequence length="90" mass="9116">MHVKNVSKVLGLVRSLGSSMSAVTKKPDSSGMGPLGALGGSEACGARWALATLLLAPLAATTSGYSSVLGIIVLATFIVVAGEYFNAEYI</sequence>
<proteinExistence type="predicted"/>
<reference evidence="2 3" key="1">
    <citation type="journal article" date="2019" name="Commun. Biol.">
        <title>The bagworm genome reveals a unique fibroin gene that provides high tensile strength.</title>
        <authorList>
            <person name="Kono N."/>
            <person name="Nakamura H."/>
            <person name="Ohtoshi R."/>
            <person name="Tomita M."/>
            <person name="Numata K."/>
            <person name="Arakawa K."/>
        </authorList>
    </citation>
    <scope>NUCLEOTIDE SEQUENCE [LARGE SCALE GENOMIC DNA]</scope>
</reference>
<accession>A0A4C2A0E7</accession>
<organism evidence="2 3">
    <name type="scientific">Eumeta variegata</name>
    <name type="common">Bagworm moth</name>
    <name type="synonym">Eumeta japonica</name>
    <dbReference type="NCBI Taxonomy" id="151549"/>
    <lineage>
        <taxon>Eukaryota</taxon>
        <taxon>Metazoa</taxon>
        <taxon>Ecdysozoa</taxon>
        <taxon>Arthropoda</taxon>
        <taxon>Hexapoda</taxon>
        <taxon>Insecta</taxon>
        <taxon>Pterygota</taxon>
        <taxon>Neoptera</taxon>
        <taxon>Endopterygota</taxon>
        <taxon>Lepidoptera</taxon>
        <taxon>Glossata</taxon>
        <taxon>Ditrysia</taxon>
        <taxon>Tineoidea</taxon>
        <taxon>Psychidae</taxon>
        <taxon>Oiketicinae</taxon>
        <taxon>Eumeta</taxon>
    </lineage>
</organism>
<feature type="transmembrane region" description="Helical" evidence="1">
    <location>
        <begin position="64"/>
        <end position="85"/>
    </location>
</feature>
<name>A0A4C2A0E7_EUMVA</name>